<dbReference type="Gene3D" id="3.60.110.10">
    <property type="entry name" value="Carbon-nitrogen hydrolase"/>
    <property type="match status" value="1"/>
</dbReference>
<gene>
    <name evidence="4" type="ORF">Zmor_017432</name>
</gene>
<dbReference type="PANTHER" id="PTHR10609:SF14">
    <property type="entry name" value="BIOTINIDASE"/>
    <property type="match status" value="1"/>
</dbReference>
<feature type="domain" description="CN hydrolase" evidence="3">
    <location>
        <begin position="129"/>
        <end position="410"/>
    </location>
</feature>
<proteinExistence type="inferred from homology"/>
<comment type="similarity">
    <text evidence="1">Belongs to the carbon-nitrogen hydrolase superfamily. BTD/VNN family.</text>
</comment>
<evidence type="ECO:0000259" key="3">
    <source>
        <dbReference type="PROSITE" id="PS50263"/>
    </source>
</evidence>
<evidence type="ECO:0000256" key="1">
    <source>
        <dbReference type="ARBA" id="ARBA00008225"/>
    </source>
</evidence>
<dbReference type="Pfam" id="PF00795">
    <property type="entry name" value="CN_hydrolase"/>
    <property type="match status" value="1"/>
</dbReference>
<accession>A0AA38MCJ6</accession>
<evidence type="ECO:0000313" key="4">
    <source>
        <dbReference type="EMBL" id="KAJ3651384.1"/>
    </source>
</evidence>
<comment type="caution">
    <text evidence="4">The sequence shown here is derived from an EMBL/GenBank/DDBJ whole genome shotgun (WGS) entry which is preliminary data.</text>
</comment>
<evidence type="ECO:0000313" key="5">
    <source>
        <dbReference type="Proteomes" id="UP001168821"/>
    </source>
</evidence>
<dbReference type="InterPro" id="IPR040154">
    <property type="entry name" value="Biotinidase/VNN"/>
</dbReference>
<dbReference type="SUPFAM" id="SSF56317">
    <property type="entry name" value="Carbon-nitrogen hydrolase"/>
    <property type="match status" value="1"/>
</dbReference>
<dbReference type="InterPro" id="IPR003010">
    <property type="entry name" value="C-N_Hydrolase"/>
</dbReference>
<dbReference type="Pfam" id="PF19018">
    <property type="entry name" value="Vanin_C"/>
    <property type="match status" value="1"/>
</dbReference>
<dbReference type="PANTHER" id="PTHR10609">
    <property type="entry name" value="BIOTINIDASE-RELATED"/>
    <property type="match status" value="1"/>
</dbReference>
<dbReference type="Proteomes" id="UP001168821">
    <property type="component" value="Unassembled WGS sequence"/>
</dbReference>
<dbReference type="SUPFAM" id="SSF56219">
    <property type="entry name" value="DNase I-like"/>
    <property type="match status" value="1"/>
</dbReference>
<reference evidence="4" key="1">
    <citation type="journal article" date="2023" name="G3 (Bethesda)">
        <title>Whole genome assemblies of Zophobas morio and Tenebrio molitor.</title>
        <authorList>
            <person name="Kaur S."/>
            <person name="Stinson S.A."/>
            <person name="diCenzo G.C."/>
        </authorList>
    </citation>
    <scope>NUCLEOTIDE SEQUENCE</scope>
    <source>
        <strain evidence="4">QUZm001</strain>
    </source>
</reference>
<dbReference type="EMBL" id="JALNTZ010000005">
    <property type="protein sequence ID" value="KAJ3651384.1"/>
    <property type="molecule type" value="Genomic_DNA"/>
</dbReference>
<organism evidence="4 5">
    <name type="scientific">Zophobas morio</name>
    <dbReference type="NCBI Taxonomy" id="2755281"/>
    <lineage>
        <taxon>Eukaryota</taxon>
        <taxon>Metazoa</taxon>
        <taxon>Ecdysozoa</taxon>
        <taxon>Arthropoda</taxon>
        <taxon>Hexapoda</taxon>
        <taxon>Insecta</taxon>
        <taxon>Pterygota</taxon>
        <taxon>Neoptera</taxon>
        <taxon>Endopterygota</taxon>
        <taxon>Coleoptera</taxon>
        <taxon>Polyphaga</taxon>
        <taxon>Cucujiformia</taxon>
        <taxon>Tenebrionidae</taxon>
        <taxon>Zophobas</taxon>
    </lineage>
</organism>
<keyword evidence="5" id="KW-1185">Reference proteome</keyword>
<keyword evidence="2" id="KW-0378">Hydrolase</keyword>
<sequence>MEKTKMNIEKKTKEKGDEKILIGGDFNARLGDKGTRIIDKEKGEKSGSKDKANNKEGNILWKIIEEMGWKILNGNKEGDEEGEWTYVGTRRESIIDYGILNEEAWEQNTYYNTEDTLIKTASPWDTLSATIAVVEFEPVYNERLTDNEIIEANLVKYLDILNTTVVTNNKTLDMIIFPEGSLGVTGETSVEMATGDNPFYDLKEYPDFLKTLSFTAANFTTYLVTNLVEKVKCNNASSSDSKNCKNTGYYYYNTDVVFDRNGTIISRYHKYNLFGEFDMDRPDEPEIETFETDFGVKFGIFTCFDILFKSPAQPVLTENIDAIVYPTEWHAELPFLTALQTQQMFAYDHKIMLFAAGVNERSASSGGSGVHRSTHDTILNTIVAEGGSKTLIYESVNGIVVAPEVQDVDVLGKEMDDFPLWIDASLQNFTWTPLNTTSSQPIKDQVCHGNDTENPFCCNFNITLTTSEETGTSYSYLLVAFSGLRHYPNISDGGLEICGVIACLNASISSCGQRFPKYDEIVWPVTFEDLTITANFEVSDNKTQFPNTLLSSIRPINANETEWSGKNVDEDGKTVIQTFALKKPQNRLLTFAIYGRDFGQDVFPRDDDHNDTGAASSISSTLLILGCSLVLSVMIHV</sequence>
<dbReference type="Gene3D" id="3.60.10.10">
    <property type="entry name" value="Endonuclease/exonuclease/phosphatase"/>
    <property type="match status" value="1"/>
</dbReference>
<dbReference type="PROSITE" id="PS50263">
    <property type="entry name" value="CN_HYDROLASE"/>
    <property type="match status" value="1"/>
</dbReference>
<dbReference type="InterPro" id="IPR036526">
    <property type="entry name" value="C-N_Hydrolase_sf"/>
</dbReference>
<dbReference type="GO" id="GO:0016787">
    <property type="term" value="F:hydrolase activity"/>
    <property type="evidence" value="ECO:0007669"/>
    <property type="project" value="UniProtKB-KW"/>
</dbReference>
<dbReference type="InterPro" id="IPR043957">
    <property type="entry name" value="Vanin_C"/>
</dbReference>
<name>A0AA38MCJ6_9CUCU</name>
<protein>
    <recommendedName>
        <fullName evidence="3">CN hydrolase domain-containing protein</fullName>
    </recommendedName>
</protein>
<dbReference type="AlphaFoldDB" id="A0AA38MCJ6"/>
<evidence type="ECO:0000256" key="2">
    <source>
        <dbReference type="ARBA" id="ARBA00022801"/>
    </source>
</evidence>
<dbReference type="InterPro" id="IPR036691">
    <property type="entry name" value="Endo/exonu/phosph_ase_sf"/>
</dbReference>